<sequence length="573" mass="63608">MSFVEFIRQQVIDIENALEAARLKRQTLGSEIGKQATQVHSTLALTTSNANNVLRRIEATRQHYLSTVSSSQCLGTVPQLKKDVRHMATYLLKTIDDMSSTIQSDGDSEAASLLVKMHNYPCYPEPDWENISAYARDFNGIGLKTLQALRSYRLGNVSFPEVDLSSQLGDRSDDVPDFQEAPCAESPGQTFTNHLKAKLRSAWTSATLSFLVEDIATCLENSMNEPNVNIPPSHASTIIQSFNHTSSLNGLWAMVACMVGGKTQSPSSQTLQCHYDHFQNNKDPNWGFRLTTNESIRYLLDRWNIRYHPPNSRPSQTSHLSPFPWQPPLPLELHSDSCPSQTAVTHDPRENLPRDVASLVHAEQHSASVVEQATSYQNPSTKEINLPVTSTSLDYSHTLLNRVEIDATEETFHCSRTDTQPDTYLVTDLSVGARTLLEEFTTSFKRPGSRYPIADINSSHSYSERGLSSLGCSDDSRKDFVSTITNSGESLPPHAAATKLSDEKSDGDASNVGLSIRGPDIHFTEGDLSFLAVQSDIPTNVFSQQQNRRKNTRHVFGDLLVSYRSDLDLGEAQ</sequence>
<comment type="caution">
    <text evidence="2">The sequence shown here is derived from an EMBL/GenBank/DDBJ whole genome shotgun (WGS) entry which is preliminary data.</text>
</comment>
<gene>
    <name evidence="2" type="ORF">C8R41DRAFT_922804</name>
</gene>
<keyword evidence="3" id="KW-1185">Reference proteome</keyword>
<protein>
    <submittedName>
        <fullName evidence="2">Uncharacterized protein</fullName>
    </submittedName>
</protein>
<name>A0ABQ8V889_9AGAR</name>
<accession>A0ABQ8V889</accession>
<organism evidence="2 3">
    <name type="scientific">Lentinula lateritia</name>
    <dbReference type="NCBI Taxonomy" id="40482"/>
    <lineage>
        <taxon>Eukaryota</taxon>
        <taxon>Fungi</taxon>
        <taxon>Dikarya</taxon>
        <taxon>Basidiomycota</taxon>
        <taxon>Agaricomycotina</taxon>
        <taxon>Agaricomycetes</taxon>
        <taxon>Agaricomycetidae</taxon>
        <taxon>Agaricales</taxon>
        <taxon>Marasmiineae</taxon>
        <taxon>Omphalotaceae</taxon>
        <taxon>Lentinula</taxon>
    </lineage>
</organism>
<evidence type="ECO:0000256" key="1">
    <source>
        <dbReference type="SAM" id="MobiDB-lite"/>
    </source>
</evidence>
<evidence type="ECO:0000313" key="3">
    <source>
        <dbReference type="Proteomes" id="UP001150217"/>
    </source>
</evidence>
<feature type="region of interest" description="Disordered" evidence="1">
    <location>
        <begin position="483"/>
        <end position="513"/>
    </location>
</feature>
<reference evidence="2" key="1">
    <citation type="submission" date="2022-08" db="EMBL/GenBank/DDBJ databases">
        <title>A Global Phylogenomic Analysis of the Shiitake Genus Lentinula.</title>
        <authorList>
            <consortium name="DOE Joint Genome Institute"/>
            <person name="Sierra-Patev S."/>
            <person name="Min B."/>
            <person name="Naranjo-Ortiz M."/>
            <person name="Looney B."/>
            <person name="Konkel Z."/>
            <person name="Slot J.C."/>
            <person name="Sakamoto Y."/>
            <person name="Steenwyk J.L."/>
            <person name="Rokas A."/>
            <person name="Carro J."/>
            <person name="Camarero S."/>
            <person name="Ferreira P."/>
            <person name="Molpeceres G."/>
            <person name="Ruiz-Duenas F.J."/>
            <person name="Serrano A."/>
            <person name="Henrissat B."/>
            <person name="Drula E."/>
            <person name="Hughes K.W."/>
            <person name="Mata J.L."/>
            <person name="Ishikawa N.K."/>
            <person name="Vargas-Isla R."/>
            <person name="Ushijima S."/>
            <person name="Smith C.A."/>
            <person name="Ahrendt S."/>
            <person name="Andreopoulos W."/>
            <person name="He G."/>
            <person name="Labutti K."/>
            <person name="Lipzen A."/>
            <person name="Ng V."/>
            <person name="Riley R."/>
            <person name="Sandor L."/>
            <person name="Barry K."/>
            <person name="Martinez A.T."/>
            <person name="Xiao Y."/>
            <person name="Gibbons J.G."/>
            <person name="Terashima K."/>
            <person name="Grigoriev I.V."/>
            <person name="Hibbett D.S."/>
        </authorList>
    </citation>
    <scope>NUCLEOTIDE SEQUENCE</scope>
    <source>
        <strain evidence="2">RHP3577 ss4</strain>
    </source>
</reference>
<evidence type="ECO:0000313" key="2">
    <source>
        <dbReference type="EMBL" id="KAJ4478942.1"/>
    </source>
</evidence>
<dbReference type="EMBL" id="JANVFT010000064">
    <property type="protein sequence ID" value="KAJ4478942.1"/>
    <property type="molecule type" value="Genomic_DNA"/>
</dbReference>
<proteinExistence type="predicted"/>
<dbReference type="Proteomes" id="UP001150217">
    <property type="component" value="Unassembled WGS sequence"/>
</dbReference>